<evidence type="ECO:0000256" key="2">
    <source>
        <dbReference type="ARBA" id="ARBA00012759"/>
    </source>
</evidence>
<dbReference type="InterPro" id="IPR051346">
    <property type="entry name" value="OTU_Deubiquitinase"/>
</dbReference>
<dbReference type="Proteomes" id="UP000325434">
    <property type="component" value="Unassembled WGS sequence"/>
</dbReference>
<dbReference type="GO" id="GO:0006508">
    <property type="term" value="P:proteolysis"/>
    <property type="evidence" value="ECO:0007669"/>
    <property type="project" value="UniProtKB-KW"/>
</dbReference>
<keyword evidence="4" id="KW-0833">Ubl conjugation pathway</keyword>
<organism evidence="7">
    <name type="scientific">Aspergillus flavus</name>
    <dbReference type="NCBI Taxonomy" id="5059"/>
    <lineage>
        <taxon>Eukaryota</taxon>
        <taxon>Fungi</taxon>
        <taxon>Dikarya</taxon>
        <taxon>Ascomycota</taxon>
        <taxon>Pezizomycotina</taxon>
        <taxon>Eurotiomycetes</taxon>
        <taxon>Eurotiomycetidae</taxon>
        <taxon>Eurotiales</taxon>
        <taxon>Aspergillaceae</taxon>
        <taxon>Aspergillus</taxon>
        <taxon>Aspergillus subgen. Circumdati</taxon>
    </lineage>
</organism>
<evidence type="ECO:0000256" key="4">
    <source>
        <dbReference type="ARBA" id="ARBA00022786"/>
    </source>
</evidence>
<evidence type="ECO:0000256" key="3">
    <source>
        <dbReference type="ARBA" id="ARBA00022670"/>
    </source>
</evidence>
<evidence type="ECO:0000256" key="6">
    <source>
        <dbReference type="ARBA" id="ARBA00022807"/>
    </source>
</evidence>
<keyword evidence="3" id="KW-0645">Protease</keyword>
<dbReference type="AlphaFoldDB" id="A0A5N6GFK9"/>
<dbReference type="PANTHER" id="PTHR13367">
    <property type="entry name" value="UBIQUITIN THIOESTERASE"/>
    <property type="match status" value="1"/>
</dbReference>
<name>A0A5N6GFK9_ASPFL</name>
<gene>
    <name evidence="7" type="ORF">BDV35DRAFT_399074</name>
</gene>
<proteinExistence type="predicted"/>
<reference evidence="7" key="1">
    <citation type="submission" date="2019-04" db="EMBL/GenBank/DDBJ databases">
        <title>Friends and foes A comparative genomics study of 23 Aspergillus species from section Flavi.</title>
        <authorList>
            <consortium name="DOE Joint Genome Institute"/>
            <person name="Kjaerbolling I."/>
            <person name="Vesth T."/>
            <person name="Frisvad J.C."/>
            <person name="Nybo J.L."/>
            <person name="Theobald S."/>
            <person name="Kildgaard S."/>
            <person name="Isbrandt T."/>
            <person name="Kuo A."/>
            <person name="Sato A."/>
            <person name="Lyhne E.K."/>
            <person name="Kogle M.E."/>
            <person name="Wiebenga A."/>
            <person name="Kun R.S."/>
            <person name="Lubbers R.J."/>
            <person name="Makela M.R."/>
            <person name="Barry K."/>
            <person name="Chovatia M."/>
            <person name="Clum A."/>
            <person name="Daum C."/>
            <person name="Haridas S."/>
            <person name="He G."/>
            <person name="LaButti K."/>
            <person name="Lipzen A."/>
            <person name="Mondo S."/>
            <person name="Riley R."/>
            <person name="Salamov A."/>
            <person name="Simmons B.A."/>
            <person name="Magnuson J.K."/>
            <person name="Henrissat B."/>
            <person name="Mortensen U.H."/>
            <person name="Larsen T.O."/>
            <person name="Devries R.P."/>
            <person name="Grigoriev I.V."/>
            <person name="Machida M."/>
            <person name="Baker S.E."/>
            <person name="Andersen M.R."/>
        </authorList>
    </citation>
    <scope>NUCLEOTIDE SEQUENCE [LARGE SCALE GENOMIC DNA]</scope>
    <source>
        <strain evidence="7">CBS 121.62</strain>
    </source>
</reference>
<evidence type="ECO:0000256" key="5">
    <source>
        <dbReference type="ARBA" id="ARBA00022801"/>
    </source>
</evidence>
<keyword evidence="5" id="KW-0378">Hydrolase</keyword>
<dbReference type="PANTHER" id="PTHR13367:SF34">
    <property type="match status" value="1"/>
</dbReference>
<dbReference type="EMBL" id="ML734817">
    <property type="protein sequence ID" value="KAB8239970.1"/>
    <property type="molecule type" value="Genomic_DNA"/>
</dbReference>
<comment type="catalytic activity">
    <reaction evidence="1">
        <text>Thiol-dependent hydrolysis of ester, thioester, amide, peptide and isopeptide bonds formed by the C-terminal Gly of ubiquitin (a 76-residue protein attached to proteins as an intracellular targeting signal).</text>
        <dbReference type="EC" id="3.4.19.12"/>
    </reaction>
</comment>
<sequence length="310" mass="34822">MRAILVGDLAGTIHQGSLSCGNELRRLRGGLNFPVQVILDVGAEILELNNLEVAEYWLRMTPDNVGVQAVVFVNESDEICVLDRHGRVDLLQISPFAKQLEGCIIFLDEAHTRGIDLRLPPAYRAAVTLGSAITKDKLVQGGKPRMHADEEVFCVPDEIKAKIYLVTRKECGARIEVSDVLRWAISETWFDLRRSMPLWAVQGERFAYQSQLWRSIDRDGTQTIQDVHSLTILIVHQDIVSFVSTGILKQPSYAYEAAFHTLRDTSAAAHLDISQFPHGLLVTADLPERSKFQMVHTLRQIYISARCNGF</sequence>
<evidence type="ECO:0000313" key="7">
    <source>
        <dbReference type="EMBL" id="KAB8239970.1"/>
    </source>
</evidence>
<evidence type="ECO:0000256" key="1">
    <source>
        <dbReference type="ARBA" id="ARBA00000707"/>
    </source>
</evidence>
<dbReference type="EC" id="3.4.19.12" evidence="2"/>
<protein>
    <recommendedName>
        <fullName evidence="2">ubiquitinyl hydrolase 1</fullName>
        <ecNumber evidence="2">3.4.19.12</ecNumber>
    </recommendedName>
</protein>
<dbReference type="GO" id="GO:0004843">
    <property type="term" value="F:cysteine-type deubiquitinase activity"/>
    <property type="evidence" value="ECO:0007669"/>
    <property type="project" value="UniProtKB-EC"/>
</dbReference>
<accession>A0A5N6GFK9</accession>
<keyword evidence="6" id="KW-0788">Thiol protease</keyword>
<dbReference type="PROSITE" id="PS51257">
    <property type="entry name" value="PROKAR_LIPOPROTEIN"/>
    <property type="match status" value="1"/>
</dbReference>